<keyword evidence="2" id="KW-1185">Reference proteome</keyword>
<proteinExistence type="predicted"/>
<dbReference type="KEGG" id="vda:VDAG_06564"/>
<reference evidence="2" key="2">
    <citation type="journal article" date="2011" name="PLoS Pathog.">
        <title>Comparative genomics yields insights into niche adaptation of plant vascular wilt pathogens.</title>
        <authorList>
            <person name="Klosterman S.J."/>
            <person name="Subbarao K.V."/>
            <person name="Kang S."/>
            <person name="Veronese P."/>
            <person name="Gold S.E."/>
            <person name="Thomma B.P.H.J."/>
            <person name="Chen Z."/>
            <person name="Henrissat B."/>
            <person name="Lee Y.-H."/>
            <person name="Park J."/>
            <person name="Garcia-Pedrajas M.D."/>
            <person name="Barbara D.J."/>
            <person name="Anchieta A."/>
            <person name="de Jonge R."/>
            <person name="Santhanam P."/>
            <person name="Maruthachalam K."/>
            <person name="Atallah Z."/>
            <person name="Amyotte S.G."/>
            <person name="Paz Z."/>
            <person name="Inderbitzin P."/>
            <person name="Hayes R.J."/>
            <person name="Heiman D.I."/>
            <person name="Young S."/>
            <person name="Zeng Q."/>
            <person name="Engels R."/>
            <person name="Galagan J."/>
            <person name="Cuomo C.A."/>
            <person name="Dobinson K.F."/>
            <person name="Ma L.-J."/>
        </authorList>
    </citation>
    <scope>NUCLEOTIDE SEQUENCE [LARGE SCALE GENOMIC DNA]</scope>
    <source>
        <strain evidence="2">VdLs.17 / ATCC MYA-4575 / FGSC 10137</strain>
    </source>
</reference>
<dbReference type="AlphaFoldDB" id="G2X7V6"/>
<dbReference type="InParanoid" id="G2X7V6"/>
<organism evidence="1 2">
    <name type="scientific">Verticillium dahliae (strain VdLs.17 / ATCC MYA-4575 / FGSC 10137)</name>
    <name type="common">Verticillium wilt</name>
    <dbReference type="NCBI Taxonomy" id="498257"/>
    <lineage>
        <taxon>Eukaryota</taxon>
        <taxon>Fungi</taxon>
        <taxon>Dikarya</taxon>
        <taxon>Ascomycota</taxon>
        <taxon>Pezizomycotina</taxon>
        <taxon>Sordariomycetes</taxon>
        <taxon>Hypocreomycetidae</taxon>
        <taxon>Glomerellales</taxon>
        <taxon>Plectosphaerellaceae</taxon>
        <taxon>Verticillium</taxon>
    </lineage>
</organism>
<evidence type="ECO:0000313" key="1">
    <source>
        <dbReference type="EMBL" id="EGY15074.1"/>
    </source>
</evidence>
<dbReference type="RefSeq" id="XP_009657237.1">
    <property type="nucleotide sequence ID" value="XM_009658942.1"/>
</dbReference>
<reference evidence="1 2" key="1">
    <citation type="submission" date="2008-03" db="EMBL/GenBank/DDBJ databases">
        <title>The Genome Sequence of Verticillium dahliae VdLs.17.</title>
        <authorList>
            <consortium name="The Broad Institute Genome Sequencing Platform"/>
            <person name="Ma L.-J.J."/>
            <person name="Klosterman S.J."/>
            <person name="Subbarao K."/>
            <person name="Dobinson K."/>
            <person name="Veronese P."/>
            <person name="Kang S."/>
            <person name="Gold S.E."/>
            <person name="Young S."/>
            <person name="Jaffe D."/>
            <person name="Gnerre S."/>
            <person name="Berlin A."/>
            <person name="Heiman D."/>
            <person name="Hepburn T."/>
            <person name="Sykes S."/>
            <person name="Alvarado L."/>
            <person name="Kodira C.D."/>
            <person name="Lander E."/>
            <person name="Galagan J."/>
            <person name="Nusbaum C."/>
            <person name="Birren B."/>
        </authorList>
    </citation>
    <scope>NUCLEOTIDE SEQUENCE [LARGE SCALE GENOMIC DNA]</scope>
    <source>
        <strain evidence="2">VdLs.17 / ATCC MYA-4575 / FGSC 10137</strain>
    </source>
</reference>
<evidence type="ECO:0000313" key="2">
    <source>
        <dbReference type="Proteomes" id="UP000001611"/>
    </source>
</evidence>
<name>G2X7V6_VERDV</name>
<accession>G2X7V6</accession>
<protein>
    <submittedName>
        <fullName evidence="1">Uncharacterized protein</fullName>
    </submittedName>
</protein>
<dbReference type="Proteomes" id="UP000001611">
    <property type="component" value="Unassembled WGS sequence"/>
</dbReference>
<dbReference type="HOGENOM" id="CLU_1316308_0_0_1"/>
<gene>
    <name evidence="1" type="ORF">VDAG_06564</name>
</gene>
<sequence length="209" mass="23129">MRRRGVESGHEQDMESPRCPLHIVLVPQVLILPSCLRLLPGSDCIPSAPCIPLSSSLSPMCSLLPPSSCPILHVSKPPRLSKAPASQASRPITHRRRWMGSKAVIVVGLTLHDSRASLGDSWRLLAAPGDDHVRPASHPGRNVLLQLLYCRSEAIPQPMPHRIDYRPQATGYRWASVVFPFLPRRGSLRTVGDRPADERYCWPPVCVPL</sequence>
<dbReference type="GeneID" id="20708027"/>
<dbReference type="EMBL" id="DS572706">
    <property type="protein sequence ID" value="EGY15074.1"/>
    <property type="molecule type" value="Genomic_DNA"/>
</dbReference>